<dbReference type="PRINTS" id="PR00750">
    <property type="entry name" value="BETAAMYLASE"/>
</dbReference>
<comment type="catalytic activity">
    <reaction evidence="5">
        <text>Hydrolysis of (1-&gt;4)-alpha-D-glucosidic linkages in polysaccharides so as to remove successive maltose units from the non-reducing ends of the chains.</text>
        <dbReference type="EC" id="3.2.1.2"/>
    </reaction>
</comment>
<organism evidence="7 8">
    <name type="scientific">Capsicum annuum</name>
    <name type="common">Capsicum pepper</name>
    <dbReference type="NCBI Taxonomy" id="4072"/>
    <lineage>
        <taxon>Eukaryota</taxon>
        <taxon>Viridiplantae</taxon>
        <taxon>Streptophyta</taxon>
        <taxon>Embryophyta</taxon>
        <taxon>Tracheophyta</taxon>
        <taxon>Spermatophyta</taxon>
        <taxon>Magnoliopsida</taxon>
        <taxon>eudicotyledons</taxon>
        <taxon>Gunneridae</taxon>
        <taxon>Pentapetalae</taxon>
        <taxon>asterids</taxon>
        <taxon>lamiids</taxon>
        <taxon>Solanales</taxon>
        <taxon>Solanaceae</taxon>
        <taxon>Solanoideae</taxon>
        <taxon>Capsiceae</taxon>
        <taxon>Capsicum</taxon>
    </lineage>
</organism>
<dbReference type="PRINTS" id="PR00842">
    <property type="entry name" value="GLHYDLASE14B"/>
</dbReference>
<dbReference type="InterPro" id="IPR017853">
    <property type="entry name" value="GH"/>
</dbReference>
<evidence type="ECO:0000256" key="4">
    <source>
        <dbReference type="PIRSR" id="PIRSR601554-1"/>
    </source>
</evidence>
<protein>
    <recommendedName>
        <fullName evidence="5">Beta-amylase</fullName>
        <ecNumber evidence="5">3.2.1.2</ecNumber>
    </recommendedName>
</protein>
<comment type="similarity">
    <text evidence="1 5">Belongs to the glycosyl hydrolase 14 family.</text>
</comment>
<dbReference type="Gramene" id="PHT74513">
    <property type="protein sequence ID" value="PHT74513"/>
    <property type="gene ID" value="T459_21790"/>
</dbReference>
<keyword evidence="8" id="KW-1185">Reference proteome</keyword>
<dbReference type="GO" id="GO:0016161">
    <property type="term" value="F:beta-amylase activity"/>
    <property type="evidence" value="ECO:0007669"/>
    <property type="project" value="UniProtKB-EC"/>
</dbReference>
<dbReference type="STRING" id="4072.A0A2G2YXR9"/>
<evidence type="ECO:0000313" key="7">
    <source>
        <dbReference type="EMBL" id="PHT74513.1"/>
    </source>
</evidence>
<reference evidence="7 8" key="1">
    <citation type="journal article" date="2014" name="Nat. Genet.">
        <title>Genome sequence of the hot pepper provides insights into the evolution of pungency in Capsicum species.</title>
        <authorList>
            <person name="Kim S."/>
            <person name="Park M."/>
            <person name="Yeom S.I."/>
            <person name="Kim Y.M."/>
            <person name="Lee J.M."/>
            <person name="Lee H.A."/>
            <person name="Seo E."/>
            <person name="Choi J."/>
            <person name="Cheong K."/>
            <person name="Kim K.T."/>
            <person name="Jung K."/>
            <person name="Lee G.W."/>
            <person name="Oh S.K."/>
            <person name="Bae C."/>
            <person name="Kim S.B."/>
            <person name="Lee H.Y."/>
            <person name="Kim S.Y."/>
            <person name="Kim M.S."/>
            <person name="Kang B.C."/>
            <person name="Jo Y.D."/>
            <person name="Yang H.B."/>
            <person name="Jeong H.J."/>
            <person name="Kang W.H."/>
            <person name="Kwon J.K."/>
            <person name="Shin C."/>
            <person name="Lim J.Y."/>
            <person name="Park J.H."/>
            <person name="Huh J.H."/>
            <person name="Kim J.S."/>
            <person name="Kim B.D."/>
            <person name="Cohen O."/>
            <person name="Paran I."/>
            <person name="Suh M.C."/>
            <person name="Lee S.B."/>
            <person name="Kim Y.K."/>
            <person name="Shin Y."/>
            <person name="Noh S.J."/>
            <person name="Park J."/>
            <person name="Seo Y.S."/>
            <person name="Kwon S.Y."/>
            <person name="Kim H.A."/>
            <person name="Park J.M."/>
            <person name="Kim H.J."/>
            <person name="Choi S.B."/>
            <person name="Bosland P.W."/>
            <person name="Reeves G."/>
            <person name="Jo S.H."/>
            <person name="Lee B.W."/>
            <person name="Cho H.T."/>
            <person name="Choi H.S."/>
            <person name="Lee M.S."/>
            <person name="Yu Y."/>
            <person name="Do Choi Y."/>
            <person name="Park B.S."/>
            <person name="van Deynze A."/>
            <person name="Ashrafi H."/>
            <person name="Hill T."/>
            <person name="Kim W.T."/>
            <person name="Pai H.S."/>
            <person name="Ahn H.K."/>
            <person name="Yeam I."/>
            <person name="Giovannoni J.J."/>
            <person name="Rose J.K."/>
            <person name="Sorensen I."/>
            <person name="Lee S.J."/>
            <person name="Kim R.W."/>
            <person name="Choi I.Y."/>
            <person name="Choi B.S."/>
            <person name="Lim J.S."/>
            <person name="Lee Y.H."/>
            <person name="Choi D."/>
        </authorList>
    </citation>
    <scope>NUCLEOTIDE SEQUENCE [LARGE SCALE GENOMIC DNA]</scope>
    <source>
        <strain evidence="8">cv. CM334</strain>
    </source>
</reference>
<keyword evidence="5" id="KW-0378">Hydrolase</keyword>
<dbReference type="OMA" id="HSEAMGH"/>
<dbReference type="SUPFAM" id="SSF51445">
    <property type="entry name" value="(Trans)glycosidases"/>
    <property type="match status" value="1"/>
</dbReference>
<dbReference type="PANTHER" id="PTHR31352:SF58">
    <property type="entry name" value="BETA-AMYLASE 2, CHLOROPLASTIC"/>
    <property type="match status" value="1"/>
</dbReference>
<dbReference type="GO" id="GO:0000272">
    <property type="term" value="P:polysaccharide catabolic process"/>
    <property type="evidence" value="ECO:0007669"/>
    <property type="project" value="UniProtKB-KW"/>
</dbReference>
<dbReference type="Proteomes" id="UP000222542">
    <property type="component" value="Unassembled WGS sequence"/>
</dbReference>
<dbReference type="InterPro" id="IPR001554">
    <property type="entry name" value="Glyco_hydro_14"/>
</dbReference>
<feature type="active site" description="Proton donor" evidence="4">
    <location>
        <position position="54"/>
    </location>
</feature>
<keyword evidence="6" id="KW-0812">Transmembrane</keyword>
<evidence type="ECO:0000256" key="5">
    <source>
        <dbReference type="RuleBase" id="RU000509"/>
    </source>
</evidence>
<proteinExistence type="inferred from homology"/>
<dbReference type="EC" id="3.2.1.2" evidence="5"/>
<dbReference type="Pfam" id="PF01373">
    <property type="entry name" value="Glyco_hydro_14"/>
    <property type="match status" value="1"/>
</dbReference>
<dbReference type="Gene3D" id="3.20.20.80">
    <property type="entry name" value="Glycosidases"/>
    <property type="match status" value="1"/>
</dbReference>
<reference evidence="7 8" key="2">
    <citation type="journal article" date="2017" name="Genome Biol.">
        <title>New reference genome sequences of hot pepper reveal the massive evolution of plant disease-resistance genes by retroduplication.</title>
        <authorList>
            <person name="Kim S."/>
            <person name="Park J."/>
            <person name="Yeom S.I."/>
            <person name="Kim Y.M."/>
            <person name="Seo E."/>
            <person name="Kim K.T."/>
            <person name="Kim M.S."/>
            <person name="Lee J.M."/>
            <person name="Cheong K."/>
            <person name="Shin H.S."/>
            <person name="Kim S.B."/>
            <person name="Han K."/>
            <person name="Lee J."/>
            <person name="Park M."/>
            <person name="Lee H.A."/>
            <person name="Lee H.Y."/>
            <person name="Lee Y."/>
            <person name="Oh S."/>
            <person name="Lee J.H."/>
            <person name="Choi E."/>
            <person name="Choi E."/>
            <person name="Lee S.E."/>
            <person name="Jeon J."/>
            <person name="Kim H."/>
            <person name="Choi G."/>
            <person name="Song H."/>
            <person name="Lee J."/>
            <person name="Lee S.C."/>
            <person name="Kwon J.K."/>
            <person name="Lee H.Y."/>
            <person name="Koo N."/>
            <person name="Hong Y."/>
            <person name="Kim R.W."/>
            <person name="Kang W.H."/>
            <person name="Huh J.H."/>
            <person name="Kang B.C."/>
            <person name="Yang T.J."/>
            <person name="Lee Y.H."/>
            <person name="Bennetzen J.L."/>
            <person name="Choi D."/>
        </authorList>
    </citation>
    <scope>NUCLEOTIDE SEQUENCE [LARGE SCALE GENOMIC DNA]</scope>
    <source>
        <strain evidence="8">cv. CM334</strain>
    </source>
</reference>
<name>A0A2G2YXR9_CAPAN</name>
<keyword evidence="6" id="KW-0472">Membrane</keyword>
<dbReference type="EMBL" id="AYRZ02000008">
    <property type="protein sequence ID" value="PHT74513.1"/>
    <property type="molecule type" value="Genomic_DNA"/>
</dbReference>
<sequence>MGETNEVLWCIIPMTNLLLQVYFDLMRSFRMVFNEFFENGSISQIEIGLGPRGELRYPSHSAKFGWKYPGIGEFQCYDKYLFKSLQKAAETWGASSFGKGSENTGSINSIPQNTEFFHDDGEYTSFYGSFFLRWYFQVLIDHADQVLGLAHLAFRGIPIAAKLPGIHWWRNTNSHAAELTAGFYNRCYSQVASILKRLESTLNFACLEVRTRDEEREFLKALADPKIPVLIAAWDADIPAAGENARPIYHREGYNRILENAKPLGDPSCRCRLSVCNYLRLGPTLLEKHNFMEFERFVRKMHGGHPFN</sequence>
<keyword evidence="2 5" id="KW-0119">Carbohydrate metabolism</keyword>
<dbReference type="AlphaFoldDB" id="A0A2G2YXR9"/>
<keyword evidence="6" id="KW-1133">Transmembrane helix</keyword>
<evidence type="ECO:0000256" key="6">
    <source>
        <dbReference type="SAM" id="Phobius"/>
    </source>
</evidence>
<evidence type="ECO:0000256" key="3">
    <source>
        <dbReference type="ARBA" id="ARBA00023326"/>
    </source>
</evidence>
<feature type="transmembrane region" description="Helical" evidence="6">
    <location>
        <begin position="6"/>
        <end position="23"/>
    </location>
</feature>
<gene>
    <name evidence="7" type="ORF">T459_21790</name>
</gene>
<dbReference type="InterPro" id="IPR001371">
    <property type="entry name" value="Glyco_hydro_14B_pln"/>
</dbReference>
<evidence type="ECO:0000256" key="1">
    <source>
        <dbReference type="ARBA" id="ARBA00005652"/>
    </source>
</evidence>
<evidence type="ECO:0000256" key="2">
    <source>
        <dbReference type="ARBA" id="ARBA00023277"/>
    </source>
</evidence>
<evidence type="ECO:0000313" key="8">
    <source>
        <dbReference type="Proteomes" id="UP000222542"/>
    </source>
</evidence>
<feature type="active site" description="Proton acceptor" evidence="4">
    <location>
        <position position="243"/>
    </location>
</feature>
<accession>A0A2G2YXR9</accession>
<dbReference type="PANTHER" id="PTHR31352">
    <property type="entry name" value="BETA-AMYLASE 1, CHLOROPLASTIC"/>
    <property type="match status" value="1"/>
</dbReference>
<keyword evidence="3 5" id="KW-0624">Polysaccharide degradation</keyword>
<comment type="caution">
    <text evidence="7">The sequence shown here is derived from an EMBL/GenBank/DDBJ whole genome shotgun (WGS) entry which is preliminary data.</text>
</comment>
<keyword evidence="5" id="KW-0326">Glycosidase</keyword>